<dbReference type="AlphaFoldDB" id="A0A383AR89"/>
<name>A0A383AR89_9ZZZZ</name>
<feature type="non-terminal residue" evidence="1">
    <location>
        <position position="24"/>
    </location>
</feature>
<gene>
    <name evidence="1" type="ORF">METZ01_LOCUS462945</name>
</gene>
<sequence>MAAFWPHEFFNSNLANLDQLNKVI</sequence>
<accession>A0A383AR89</accession>
<protein>
    <submittedName>
        <fullName evidence="1">Uncharacterized protein</fullName>
    </submittedName>
</protein>
<reference evidence="1" key="1">
    <citation type="submission" date="2018-05" db="EMBL/GenBank/DDBJ databases">
        <authorList>
            <person name="Lanie J.A."/>
            <person name="Ng W.-L."/>
            <person name="Kazmierczak K.M."/>
            <person name="Andrzejewski T.M."/>
            <person name="Davidsen T.M."/>
            <person name="Wayne K.J."/>
            <person name="Tettelin H."/>
            <person name="Glass J.I."/>
            <person name="Rusch D."/>
            <person name="Podicherti R."/>
            <person name="Tsui H.-C.T."/>
            <person name="Winkler M.E."/>
        </authorList>
    </citation>
    <scope>NUCLEOTIDE SEQUENCE</scope>
</reference>
<evidence type="ECO:0000313" key="1">
    <source>
        <dbReference type="EMBL" id="SVE10091.1"/>
    </source>
</evidence>
<organism evidence="1">
    <name type="scientific">marine metagenome</name>
    <dbReference type="NCBI Taxonomy" id="408172"/>
    <lineage>
        <taxon>unclassified sequences</taxon>
        <taxon>metagenomes</taxon>
        <taxon>ecological metagenomes</taxon>
    </lineage>
</organism>
<proteinExistence type="predicted"/>
<dbReference type="EMBL" id="UINC01194145">
    <property type="protein sequence ID" value="SVE10091.1"/>
    <property type="molecule type" value="Genomic_DNA"/>
</dbReference>